<protein>
    <submittedName>
        <fullName evidence="2">Uncharacterized protein</fullName>
    </submittedName>
</protein>
<name>A0AAE0F8N9_9CHLO</name>
<dbReference type="EMBL" id="LGRX02022861">
    <property type="protein sequence ID" value="KAK3255102.1"/>
    <property type="molecule type" value="Genomic_DNA"/>
</dbReference>
<comment type="caution">
    <text evidence="2">The sequence shown here is derived from an EMBL/GenBank/DDBJ whole genome shotgun (WGS) entry which is preliminary data.</text>
</comment>
<evidence type="ECO:0000313" key="2">
    <source>
        <dbReference type="EMBL" id="KAK3255102.1"/>
    </source>
</evidence>
<dbReference type="AlphaFoldDB" id="A0AAE0F8N9"/>
<gene>
    <name evidence="2" type="ORF">CYMTET_35729</name>
</gene>
<evidence type="ECO:0000313" key="3">
    <source>
        <dbReference type="Proteomes" id="UP001190700"/>
    </source>
</evidence>
<keyword evidence="3" id="KW-1185">Reference proteome</keyword>
<feature type="region of interest" description="Disordered" evidence="1">
    <location>
        <begin position="1"/>
        <end position="45"/>
    </location>
</feature>
<sequence>MFSFASCGKNEKRETANIAAPLPQNPKPSTETEKNDAQPAKSQNETSEKPFMYLVCTASAYARASGDVNEVCMRYAKNMGAADDGTDVSIEMILIDNTENEEVFMLSKNICNIAREFDKMRDMCTVSTQGLSGAAGVALCMSYLIGKNTQAVDESRAPLRLLAMVTEDVQRLTVNMRNATQTTYDDAIYWDVCCVTERSDALDVDQDSCVSVLCSNE</sequence>
<evidence type="ECO:0000256" key="1">
    <source>
        <dbReference type="SAM" id="MobiDB-lite"/>
    </source>
</evidence>
<organism evidence="2 3">
    <name type="scientific">Cymbomonas tetramitiformis</name>
    <dbReference type="NCBI Taxonomy" id="36881"/>
    <lineage>
        <taxon>Eukaryota</taxon>
        <taxon>Viridiplantae</taxon>
        <taxon>Chlorophyta</taxon>
        <taxon>Pyramimonadophyceae</taxon>
        <taxon>Pyramimonadales</taxon>
        <taxon>Pyramimonadaceae</taxon>
        <taxon>Cymbomonas</taxon>
    </lineage>
</organism>
<dbReference type="Proteomes" id="UP001190700">
    <property type="component" value="Unassembled WGS sequence"/>
</dbReference>
<reference evidence="2 3" key="1">
    <citation type="journal article" date="2015" name="Genome Biol. Evol.">
        <title>Comparative Genomics of a Bacterivorous Green Alga Reveals Evolutionary Causalities and Consequences of Phago-Mixotrophic Mode of Nutrition.</title>
        <authorList>
            <person name="Burns J.A."/>
            <person name="Paasch A."/>
            <person name="Narechania A."/>
            <person name="Kim E."/>
        </authorList>
    </citation>
    <scope>NUCLEOTIDE SEQUENCE [LARGE SCALE GENOMIC DNA]</scope>
    <source>
        <strain evidence="2 3">PLY_AMNH</strain>
    </source>
</reference>
<proteinExistence type="predicted"/>
<accession>A0AAE0F8N9</accession>